<dbReference type="OrthoDB" id="10530558at2759"/>
<feature type="compositionally biased region" description="Basic and acidic residues" evidence="1">
    <location>
        <begin position="126"/>
        <end position="143"/>
    </location>
</feature>
<dbReference type="Proteomes" id="UP000886998">
    <property type="component" value="Unassembled WGS sequence"/>
</dbReference>
<organism evidence="2 3">
    <name type="scientific">Trichonephila inaurata madagascariensis</name>
    <dbReference type="NCBI Taxonomy" id="2747483"/>
    <lineage>
        <taxon>Eukaryota</taxon>
        <taxon>Metazoa</taxon>
        <taxon>Ecdysozoa</taxon>
        <taxon>Arthropoda</taxon>
        <taxon>Chelicerata</taxon>
        <taxon>Arachnida</taxon>
        <taxon>Araneae</taxon>
        <taxon>Araneomorphae</taxon>
        <taxon>Entelegynae</taxon>
        <taxon>Araneoidea</taxon>
        <taxon>Nephilidae</taxon>
        <taxon>Trichonephila</taxon>
        <taxon>Trichonephila inaurata</taxon>
    </lineage>
</organism>
<proteinExistence type="predicted"/>
<evidence type="ECO:0000313" key="3">
    <source>
        <dbReference type="Proteomes" id="UP000886998"/>
    </source>
</evidence>
<dbReference type="AlphaFoldDB" id="A0A8X6XQH3"/>
<gene>
    <name evidence="2" type="ORF">TNIN_399151</name>
</gene>
<accession>A0A8X6XQH3</accession>
<sequence>MKILDKWLENISTLDTKVIERHPPMPVMSWTEFKKKRHARIWKRMSEMDRARHNFIRHLNTFNDTLIKKLLAPRKKKIQGNRVLQKKRQQLIDAKSNPPPSSKKSLSMSGSFSSNTKRSNIKTGKTSKDYQEKDSVLQDDDRRVKQKSSLKKLSKSEESSHSTLNKSKEKLREDIKDNLDQEPSKVESLPATNQNDSQENVRKKLDNLDL</sequence>
<feature type="compositionally biased region" description="Polar residues" evidence="1">
    <location>
        <begin position="115"/>
        <end position="124"/>
    </location>
</feature>
<feature type="compositionally biased region" description="Basic residues" evidence="1">
    <location>
        <begin position="144"/>
        <end position="153"/>
    </location>
</feature>
<protein>
    <submittedName>
        <fullName evidence="2">Uncharacterized protein</fullName>
    </submittedName>
</protein>
<keyword evidence="3" id="KW-1185">Reference proteome</keyword>
<dbReference type="EMBL" id="BMAV01012000">
    <property type="protein sequence ID" value="GFY58313.1"/>
    <property type="molecule type" value="Genomic_DNA"/>
</dbReference>
<name>A0A8X6XQH3_9ARAC</name>
<evidence type="ECO:0000256" key="1">
    <source>
        <dbReference type="SAM" id="MobiDB-lite"/>
    </source>
</evidence>
<evidence type="ECO:0000313" key="2">
    <source>
        <dbReference type="EMBL" id="GFY58313.1"/>
    </source>
</evidence>
<feature type="region of interest" description="Disordered" evidence="1">
    <location>
        <begin position="77"/>
        <end position="210"/>
    </location>
</feature>
<feature type="compositionally biased region" description="Low complexity" evidence="1">
    <location>
        <begin position="102"/>
        <end position="114"/>
    </location>
</feature>
<feature type="compositionally biased region" description="Basic residues" evidence="1">
    <location>
        <begin position="77"/>
        <end position="89"/>
    </location>
</feature>
<reference evidence="2" key="1">
    <citation type="submission" date="2020-08" db="EMBL/GenBank/DDBJ databases">
        <title>Multicomponent nature underlies the extraordinary mechanical properties of spider dragline silk.</title>
        <authorList>
            <person name="Kono N."/>
            <person name="Nakamura H."/>
            <person name="Mori M."/>
            <person name="Yoshida Y."/>
            <person name="Ohtoshi R."/>
            <person name="Malay A.D."/>
            <person name="Moran D.A.P."/>
            <person name="Tomita M."/>
            <person name="Numata K."/>
            <person name="Arakawa K."/>
        </authorList>
    </citation>
    <scope>NUCLEOTIDE SEQUENCE</scope>
</reference>
<comment type="caution">
    <text evidence="2">The sequence shown here is derived from an EMBL/GenBank/DDBJ whole genome shotgun (WGS) entry which is preliminary data.</text>
</comment>
<feature type="compositionally biased region" description="Basic and acidic residues" evidence="1">
    <location>
        <begin position="154"/>
        <end position="185"/>
    </location>
</feature>
<feature type="compositionally biased region" description="Basic and acidic residues" evidence="1">
    <location>
        <begin position="199"/>
        <end position="210"/>
    </location>
</feature>